<dbReference type="CDD" id="cd07067">
    <property type="entry name" value="HP_PGM_like"/>
    <property type="match status" value="1"/>
</dbReference>
<feature type="active site" description="Proton donor/acceptor" evidence="1">
    <location>
        <position position="86"/>
    </location>
</feature>
<dbReference type="InterPro" id="IPR050275">
    <property type="entry name" value="PGM_Phosphatase"/>
</dbReference>
<dbReference type="SUPFAM" id="SSF53254">
    <property type="entry name" value="Phosphoglycerate mutase-like"/>
    <property type="match status" value="1"/>
</dbReference>
<dbReference type="InterPro" id="IPR029033">
    <property type="entry name" value="His_PPase_superfam"/>
</dbReference>
<sequence>MLLLAKTLYLMRHGQTLFNFKGLIQGFGDSPLTELGIAQAQKARSYYETKGINFDLYASSTQERASDTLENVAPNQSYQRFKGLKEWHFGIFEGESVYLFDNLYKPEDLFGDRIVPFKGEARQQVEERIVKTLHDIMSQTKNNALVVSHGTIMGVFLRYCLKLDEALKHNIGNCNILKFEYDNGTFKFVELIDPNL</sequence>
<evidence type="ECO:0000313" key="3">
    <source>
        <dbReference type="EMBL" id="AAW36423.1"/>
    </source>
</evidence>
<dbReference type="GO" id="GO:0005737">
    <property type="term" value="C:cytoplasm"/>
    <property type="evidence" value="ECO:0007669"/>
    <property type="project" value="TreeGrafter"/>
</dbReference>
<evidence type="ECO:0000313" key="4">
    <source>
        <dbReference type="Proteomes" id="UP000000530"/>
    </source>
</evidence>
<feature type="active site" description="Tele-phosphohistidine intermediate" evidence="1">
    <location>
        <position position="13"/>
    </location>
</feature>
<gene>
    <name evidence="3" type="ordered locus">SACOL0869</name>
</gene>
<dbReference type="PANTHER" id="PTHR48100">
    <property type="entry name" value="BROAD-SPECIFICITY PHOSPHATASE YOR283W-RELATED"/>
    <property type="match status" value="1"/>
</dbReference>
<dbReference type="KEGG" id="sac:SACOL0869"/>
<dbReference type="HOGENOM" id="CLU_033323_9_0_9"/>
<dbReference type="Pfam" id="PF00300">
    <property type="entry name" value="His_Phos_1"/>
    <property type="match status" value="1"/>
</dbReference>
<protein>
    <submittedName>
        <fullName evidence="3">Phosphoglycerate mutase family protein</fullName>
    </submittedName>
</protein>
<dbReference type="PANTHER" id="PTHR48100:SF5">
    <property type="entry name" value="HISTIDINE PHOSPHATASE FAMILY PROTEIN"/>
    <property type="match status" value="1"/>
</dbReference>
<evidence type="ECO:0000256" key="1">
    <source>
        <dbReference type="PIRSR" id="PIRSR613078-1"/>
    </source>
</evidence>
<dbReference type="InterPro" id="IPR001345">
    <property type="entry name" value="PG/BPGM_mutase_AS"/>
</dbReference>
<dbReference type="InterPro" id="IPR013078">
    <property type="entry name" value="His_Pase_superF_clade-1"/>
</dbReference>
<dbReference type="AlphaFoldDB" id="A0A0H2WW59"/>
<dbReference type="PIRSF" id="PIRSF000709">
    <property type="entry name" value="6PFK_2-Ptase"/>
    <property type="match status" value="1"/>
</dbReference>
<feature type="binding site" evidence="2">
    <location>
        <begin position="12"/>
        <end position="19"/>
    </location>
    <ligand>
        <name>substrate</name>
    </ligand>
</feature>
<name>A0A0H2WW59_STAAC</name>
<proteinExistence type="predicted"/>
<dbReference type="PROSITE" id="PS00175">
    <property type="entry name" value="PG_MUTASE"/>
    <property type="match status" value="1"/>
</dbReference>
<accession>A0A0H2WW59</accession>
<dbReference type="SMART" id="SM00855">
    <property type="entry name" value="PGAM"/>
    <property type="match status" value="1"/>
</dbReference>
<reference evidence="3 4" key="1">
    <citation type="journal article" date="2005" name="J. Bacteriol.">
        <title>Insights on evolution of virulence and resistance from the complete genome analysis of an early methicillin-resistant Staphylococcus aureus strain and a biofilm-producing methicillin-resistant Staphylococcus epidermidis strain.</title>
        <authorList>
            <person name="Gill S.R."/>
            <person name="Fouts D.E."/>
            <person name="Archer G.L."/>
            <person name="Mongodin E.F."/>
            <person name="Deboy R.T."/>
            <person name="Ravel J."/>
            <person name="Paulsen I.T."/>
            <person name="Kolonay J.F."/>
            <person name="Brinkac L."/>
            <person name="Beanan M."/>
            <person name="Dodson R.J."/>
            <person name="Daugherty S.C."/>
            <person name="Madupu R."/>
            <person name="Angiuoli S.V."/>
            <person name="Durkin A.S."/>
            <person name="Haft D.H."/>
            <person name="Vamathevan J."/>
            <person name="Khouri H."/>
            <person name="Utterback T."/>
            <person name="Lee C."/>
            <person name="Dimitrov G."/>
            <person name="Jiang L."/>
            <person name="Qin H."/>
            <person name="Weidman J."/>
            <person name="Tran K."/>
            <person name="Kang K."/>
            <person name="Hance I.R."/>
            <person name="Nelson K.E."/>
            <person name="Fraser C.M."/>
        </authorList>
    </citation>
    <scope>NUCLEOTIDE SEQUENCE [LARGE SCALE GENOMIC DNA]</scope>
    <source>
        <strain evidence="3 4">COL</strain>
    </source>
</reference>
<dbReference type="EMBL" id="CP000046">
    <property type="protein sequence ID" value="AAW36423.1"/>
    <property type="molecule type" value="Genomic_DNA"/>
</dbReference>
<dbReference type="Proteomes" id="UP000000530">
    <property type="component" value="Chromosome"/>
</dbReference>
<dbReference type="Gene3D" id="3.40.50.1240">
    <property type="entry name" value="Phosphoglycerate mutase-like"/>
    <property type="match status" value="1"/>
</dbReference>
<organism evidence="3 4">
    <name type="scientific">Staphylococcus aureus (strain COL)</name>
    <dbReference type="NCBI Taxonomy" id="93062"/>
    <lineage>
        <taxon>Bacteria</taxon>
        <taxon>Bacillati</taxon>
        <taxon>Bacillota</taxon>
        <taxon>Bacilli</taxon>
        <taxon>Bacillales</taxon>
        <taxon>Staphylococcaceae</taxon>
        <taxon>Staphylococcus</taxon>
    </lineage>
</organism>
<evidence type="ECO:0000256" key="2">
    <source>
        <dbReference type="PIRSR" id="PIRSR613078-2"/>
    </source>
</evidence>
<dbReference type="GO" id="GO:0016791">
    <property type="term" value="F:phosphatase activity"/>
    <property type="evidence" value="ECO:0007669"/>
    <property type="project" value="TreeGrafter"/>
</dbReference>
<feature type="binding site" evidence="2">
    <location>
        <position position="64"/>
    </location>
    <ligand>
        <name>substrate</name>
    </ligand>
</feature>